<comment type="caution">
    <text evidence="2">The sequence shown here is derived from an EMBL/GenBank/DDBJ whole genome shotgun (WGS) entry which is preliminary data.</text>
</comment>
<protein>
    <submittedName>
        <fullName evidence="2">Helix-turn-helix transcriptional regulator</fullName>
    </submittedName>
</protein>
<dbReference type="InterPro" id="IPR010982">
    <property type="entry name" value="Lambda_DNA-bd_dom_sf"/>
</dbReference>
<gene>
    <name evidence="2" type="ORF">LKD23_07110</name>
</gene>
<dbReference type="InterPro" id="IPR001387">
    <property type="entry name" value="Cro/C1-type_HTH"/>
</dbReference>
<dbReference type="SUPFAM" id="SSF47413">
    <property type="entry name" value="lambda repressor-like DNA-binding domains"/>
    <property type="match status" value="1"/>
</dbReference>
<dbReference type="RefSeq" id="WP_227621045.1">
    <property type="nucleotide sequence ID" value="NZ_JAJEQL010000014.1"/>
</dbReference>
<organism evidence="2 3">
    <name type="scientific">Faecalibacterium butyricigenerans</name>
    <dbReference type="NCBI Taxonomy" id="1851427"/>
    <lineage>
        <taxon>Bacteria</taxon>
        <taxon>Bacillati</taxon>
        <taxon>Bacillota</taxon>
        <taxon>Clostridia</taxon>
        <taxon>Eubacteriales</taxon>
        <taxon>Oscillospiraceae</taxon>
        <taxon>Faecalibacterium</taxon>
    </lineage>
</organism>
<dbReference type="SMART" id="SM00530">
    <property type="entry name" value="HTH_XRE"/>
    <property type="match status" value="1"/>
</dbReference>
<dbReference type="Gene3D" id="1.10.260.40">
    <property type="entry name" value="lambda repressor-like DNA-binding domains"/>
    <property type="match status" value="1"/>
</dbReference>
<evidence type="ECO:0000259" key="1">
    <source>
        <dbReference type="PROSITE" id="PS50943"/>
    </source>
</evidence>
<dbReference type="Pfam" id="PF01381">
    <property type="entry name" value="HTH_3"/>
    <property type="match status" value="1"/>
</dbReference>
<sequence>MAKAERNTNIFHLLRIGKGLSIKELAEQLSITPAYIHAIENGEKFPSDRLLRDYAKALEVDESIIRNFREENCKDKKFEQILLSVLRMICDMPD</sequence>
<dbReference type="EMBL" id="JAJEQL010000014">
    <property type="protein sequence ID" value="MCC2199522.1"/>
    <property type="molecule type" value="Genomic_DNA"/>
</dbReference>
<dbReference type="PROSITE" id="PS50943">
    <property type="entry name" value="HTH_CROC1"/>
    <property type="match status" value="1"/>
</dbReference>
<keyword evidence="3" id="KW-1185">Reference proteome</keyword>
<proteinExistence type="predicted"/>
<name>A0ABS8F8F5_9FIRM</name>
<accession>A0ABS8F8F5</accession>
<evidence type="ECO:0000313" key="3">
    <source>
        <dbReference type="Proteomes" id="UP001430637"/>
    </source>
</evidence>
<dbReference type="CDD" id="cd00093">
    <property type="entry name" value="HTH_XRE"/>
    <property type="match status" value="1"/>
</dbReference>
<reference evidence="2" key="1">
    <citation type="submission" date="2021-10" db="EMBL/GenBank/DDBJ databases">
        <title>Anaerobic single-cell dispensing facilitates the cultivation of human gut bacteria.</title>
        <authorList>
            <person name="Afrizal A."/>
        </authorList>
    </citation>
    <scope>NUCLEOTIDE SEQUENCE</scope>
    <source>
        <strain evidence="2">CLA-AA-H233</strain>
    </source>
</reference>
<dbReference type="Proteomes" id="UP001430637">
    <property type="component" value="Unassembled WGS sequence"/>
</dbReference>
<feature type="domain" description="HTH cro/C1-type" evidence="1">
    <location>
        <begin position="14"/>
        <end position="65"/>
    </location>
</feature>
<evidence type="ECO:0000313" key="2">
    <source>
        <dbReference type="EMBL" id="MCC2199522.1"/>
    </source>
</evidence>